<dbReference type="Gene3D" id="2.60.40.3080">
    <property type="match status" value="1"/>
</dbReference>
<keyword evidence="2" id="KW-1185">Reference proteome</keyword>
<name>A0A8J3DG49_9BACT</name>
<evidence type="ECO:0008006" key="3">
    <source>
        <dbReference type="Google" id="ProtNLM"/>
    </source>
</evidence>
<dbReference type="Proteomes" id="UP000598271">
    <property type="component" value="Unassembled WGS sequence"/>
</dbReference>
<evidence type="ECO:0000313" key="1">
    <source>
        <dbReference type="EMBL" id="GHB88433.1"/>
    </source>
</evidence>
<protein>
    <recommendedName>
        <fullName evidence="3">Por secretion system C-terminal sorting domain-containing protein</fullName>
    </recommendedName>
</protein>
<dbReference type="AlphaFoldDB" id="A0A8J3DG49"/>
<proteinExistence type="predicted"/>
<reference evidence="1 2" key="1">
    <citation type="journal article" date="2014" name="Int. J. Syst. Evol. Microbiol.">
        <title>Complete genome sequence of Corynebacterium casei LMG S-19264T (=DSM 44701T), isolated from a smear-ripened cheese.</title>
        <authorList>
            <consortium name="US DOE Joint Genome Institute (JGI-PGF)"/>
            <person name="Walter F."/>
            <person name="Albersmeier A."/>
            <person name="Kalinowski J."/>
            <person name="Ruckert C."/>
        </authorList>
    </citation>
    <scope>NUCLEOTIDE SEQUENCE [LARGE SCALE GENOMIC DNA]</scope>
    <source>
        <strain evidence="1 2">KCTC 12866</strain>
    </source>
</reference>
<evidence type="ECO:0000313" key="2">
    <source>
        <dbReference type="Proteomes" id="UP000598271"/>
    </source>
</evidence>
<dbReference type="EMBL" id="BMXF01000009">
    <property type="protein sequence ID" value="GHB88433.1"/>
    <property type="molecule type" value="Genomic_DNA"/>
</dbReference>
<gene>
    <name evidence="1" type="ORF">GCM10007390_50690</name>
</gene>
<sequence length="119" mass="13201">MGVSAANTVSAKNTTDRAAIEVREEGTVNMTVKTYKDMKFRLTVQDLTSRLYIAIKNSSGEVLYSEYARETENYSKIFDLSNLSDGEYAFVVETDKGKAEKAFTVNTETTRSVTTVSAE</sequence>
<comment type="caution">
    <text evidence="1">The sequence shown here is derived from an EMBL/GenBank/DDBJ whole genome shotgun (WGS) entry which is preliminary data.</text>
</comment>
<accession>A0A8J3DG49</accession>
<organism evidence="1 2">
    <name type="scientific">Persicitalea jodogahamensis</name>
    <dbReference type="NCBI Taxonomy" id="402147"/>
    <lineage>
        <taxon>Bacteria</taxon>
        <taxon>Pseudomonadati</taxon>
        <taxon>Bacteroidota</taxon>
        <taxon>Cytophagia</taxon>
        <taxon>Cytophagales</taxon>
        <taxon>Spirosomataceae</taxon>
        <taxon>Persicitalea</taxon>
    </lineage>
</organism>